<evidence type="ECO:0000256" key="1">
    <source>
        <dbReference type="SAM" id="MobiDB-lite"/>
    </source>
</evidence>
<gene>
    <name evidence="2" type="ORF">ACJRO7_024205</name>
</gene>
<feature type="region of interest" description="Disordered" evidence="1">
    <location>
        <begin position="50"/>
        <end position="73"/>
    </location>
</feature>
<dbReference type="EMBL" id="JBJKBG010000006">
    <property type="protein sequence ID" value="KAL3735005.1"/>
    <property type="molecule type" value="Genomic_DNA"/>
</dbReference>
<feature type="region of interest" description="Disordered" evidence="1">
    <location>
        <begin position="1"/>
        <end position="33"/>
    </location>
</feature>
<dbReference type="AlphaFoldDB" id="A0ABD3K4P5"/>
<proteinExistence type="predicted"/>
<name>A0ABD3K4P5_EUCGL</name>
<evidence type="ECO:0000313" key="2">
    <source>
        <dbReference type="EMBL" id="KAL3735005.1"/>
    </source>
</evidence>
<feature type="compositionally biased region" description="Low complexity" evidence="1">
    <location>
        <begin position="52"/>
        <end position="73"/>
    </location>
</feature>
<evidence type="ECO:0000313" key="3">
    <source>
        <dbReference type="Proteomes" id="UP001634007"/>
    </source>
</evidence>
<keyword evidence="3" id="KW-1185">Reference proteome</keyword>
<comment type="caution">
    <text evidence="2">The sequence shown here is derived from an EMBL/GenBank/DDBJ whole genome shotgun (WGS) entry which is preliminary data.</text>
</comment>
<dbReference type="Proteomes" id="UP001634007">
    <property type="component" value="Unassembled WGS sequence"/>
</dbReference>
<protein>
    <submittedName>
        <fullName evidence="2">Uncharacterized protein</fullName>
    </submittedName>
</protein>
<sequence>MSPTSAMLTLPLLHSHQAQSHPRNPNQGAPARSVFTGFLSGKLSISGRPKAEAAVESAGGSGSEPPASTSSAAARFREALELSCWSS</sequence>
<accession>A0ABD3K4P5</accession>
<reference evidence="2 3" key="1">
    <citation type="submission" date="2024-11" db="EMBL/GenBank/DDBJ databases">
        <title>Chromosome-level genome assembly of Eucalyptus globulus Labill. provides insights into its genome evolution.</title>
        <authorList>
            <person name="Li X."/>
        </authorList>
    </citation>
    <scope>NUCLEOTIDE SEQUENCE [LARGE SCALE GENOMIC DNA]</scope>
    <source>
        <strain evidence="2">CL2024</strain>
        <tissue evidence="2">Fresh tender leaves</tissue>
    </source>
</reference>
<organism evidence="2 3">
    <name type="scientific">Eucalyptus globulus</name>
    <name type="common">Tasmanian blue gum</name>
    <dbReference type="NCBI Taxonomy" id="34317"/>
    <lineage>
        <taxon>Eukaryota</taxon>
        <taxon>Viridiplantae</taxon>
        <taxon>Streptophyta</taxon>
        <taxon>Embryophyta</taxon>
        <taxon>Tracheophyta</taxon>
        <taxon>Spermatophyta</taxon>
        <taxon>Magnoliopsida</taxon>
        <taxon>eudicotyledons</taxon>
        <taxon>Gunneridae</taxon>
        <taxon>Pentapetalae</taxon>
        <taxon>rosids</taxon>
        <taxon>malvids</taxon>
        <taxon>Myrtales</taxon>
        <taxon>Myrtaceae</taxon>
        <taxon>Myrtoideae</taxon>
        <taxon>Eucalypteae</taxon>
        <taxon>Eucalyptus</taxon>
    </lineage>
</organism>
<feature type="compositionally biased region" description="Polar residues" evidence="1">
    <location>
        <begin position="16"/>
        <end position="27"/>
    </location>
</feature>